<comment type="caution">
    <text evidence="1">The sequence shown here is derived from an EMBL/GenBank/DDBJ whole genome shotgun (WGS) entry which is preliminary data.</text>
</comment>
<proteinExistence type="predicted"/>
<dbReference type="EMBL" id="CM044702">
    <property type="protein sequence ID" value="KAI5676247.1"/>
    <property type="molecule type" value="Genomic_DNA"/>
</dbReference>
<dbReference type="Proteomes" id="UP001060085">
    <property type="component" value="Linkage Group LG02"/>
</dbReference>
<accession>A0ACC0BUH8</accession>
<sequence>MPLAMLKDKHPKFLLISTKSKDYSRKQFGCEKEQLLAKGLMDSHQVRTYRIRPGPTFNGRGSLASPVGQAQNYLYGKGLNCPPFCQKIAKDYYSRWRILGEGRGKLALKKESQGRATAGGGRRCTTETLSFKRSRTEGLSRDDD</sequence>
<evidence type="ECO:0000313" key="1">
    <source>
        <dbReference type="EMBL" id="KAI5676247.1"/>
    </source>
</evidence>
<evidence type="ECO:0000313" key="2">
    <source>
        <dbReference type="Proteomes" id="UP001060085"/>
    </source>
</evidence>
<organism evidence="1 2">
    <name type="scientific">Catharanthus roseus</name>
    <name type="common">Madagascar periwinkle</name>
    <name type="synonym">Vinca rosea</name>
    <dbReference type="NCBI Taxonomy" id="4058"/>
    <lineage>
        <taxon>Eukaryota</taxon>
        <taxon>Viridiplantae</taxon>
        <taxon>Streptophyta</taxon>
        <taxon>Embryophyta</taxon>
        <taxon>Tracheophyta</taxon>
        <taxon>Spermatophyta</taxon>
        <taxon>Magnoliopsida</taxon>
        <taxon>eudicotyledons</taxon>
        <taxon>Gunneridae</taxon>
        <taxon>Pentapetalae</taxon>
        <taxon>asterids</taxon>
        <taxon>lamiids</taxon>
        <taxon>Gentianales</taxon>
        <taxon>Apocynaceae</taxon>
        <taxon>Rauvolfioideae</taxon>
        <taxon>Vinceae</taxon>
        <taxon>Catharanthinae</taxon>
        <taxon>Catharanthus</taxon>
    </lineage>
</organism>
<protein>
    <submittedName>
        <fullName evidence="1">Uncharacterized protein</fullName>
    </submittedName>
</protein>
<keyword evidence="2" id="KW-1185">Reference proteome</keyword>
<name>A0ACC0BUH8_CATRO</name>
<reference evidence="2" key="1">
    <citation type="journal article" date="2023" name="Nat. Plants">
        <title>Single-cell RNA sequencing provides a high-resolution roadmap for understanding the multicellular compartmentation of specialized metabolism.</title>
        <authorList>
            <person name="Sun S."/>
            <person name="Shen X."/>
            <person name="Li Y."/>
            <person name="Li Y."/>
            <person name="Wang S."/>
            <person name="Li R."/>
            <person name="Zhang H."/>
            <person name="Shen G."/>
            <person name="Guo B."/>
            <person name="Wei J."/>
            <person name="Xu J."/>
            <person name="St-Pierre B."/>
            <person name="Chen S."/>
            <person name="Sun C."/>
        </authorList>
    </citation>
    <scope>NUCLEOTIDE SEQUENCE [LARGE SCALE GENOMIC DNA]</scope>
</reference>
<gene>
    <name evidence="1" type="ORF">M9H77_07197</name>
</gene>